<comment type="caution">
    <text evidence="5">The sequence shown here is derived from an EMBL/GenBank/DDBJ whole genome shotgun (WGS) entry which is preliminary data.</text>
</comment>
<evidence type="ECO:0000256" key="1">
    <source>
        <dbReference type="ARBA" id="ARBA00023015"/>
    </source>
</evidence>
<dbReference type="Proteomes" id="UP001501510">
    <property type="component" value="Unassembled WGS sequence"/>
</dbReference>
<dbReference type="Gene3D" id="1.10.10.10">
    <property type="entry name" value="Winged helix-like DNA-binding domain superfamily/Winged helix DNA-binding domain"/>
    <property type="match status" value="1"/>
</dbReference>
<dbReference type="InterPro" id="IPR036388">
    <property type="entry name" value="WH-like_DNA-bd_sf"/>
</dbReference>
<dbReference type="InterPro" id="IPR036390">
    <property type="entry name" value="WH_DNA-bd_sf"/>
</dbReference>
<name>A0ABP3V1V9_9CLOT</name>
<accession>A0ABP3V1V9</accession>
<dbReference type="CDD" id="cd07377">
    <property type="entry name" value="WHTH_GntR"/>
    <property type="match status" value="1"/>
</dbReference>
<feature type="domain" description="HTH gntR-type" evidence="4">
    <location>
        <begin position="10"/>
        <end position="78"/>
    </location>
</feature>
<dbReference type="PANTHER" id="PTHR38445">
    <property type="entry name" value="HTH-TYPE TRANSCRIPTIONAL REPRESSOR YTRA"/>
    <property type="match status" value="1"/>
</dbReference>
<dbReference type="EMBL" id="BAAACG010000019">
    <property type="protein sequence ID" value="GAA0746778.1"/>
    <property type="molecule type" value="Genomic_DNA"/>
</dbReference>
<dbReference type="SUPFAM" id="SSF46785">
    <property type="entry name" value="Winged helix' DNA-binding domain"/>
    <property type="match status" value="1"/>
</dbReference>
<keyword evidence="6" id="KW-1185">Reference proteome</keyword>
<sequence>MISIDSRSSKPIYEQIVDQIKENIIREVLRPGDKLPSVREMSVMIRINPNTVSKAYKDLEREKVIEVFRGKGTYVSDIDPKMNKEKFELLKKNLKKILIETTYLGISKEDFIKIIDDLYENLKN</sequence>
<evidence type="ECO:0000313" key="5">
    <source>
        <dbReference type="EMBL" id="GAA0746778.1"/>
    </source>
</evidence>
<organism evidence="5 6">
    <name type="scientific">Clostridium oceanicum</name>
    <dbReference type="NCBI Taxonomy" id="1543"/>
    <lineage>
        <taxon>Bacteria</taxon>
        <taxon>Bacillati</taxon>
        <taxon>Bacillota</taxon>
        <taxon>Clostridia</taxon>
        <taxon>Eubacteriales</taxon>
        <taxon>Clostridiaceae</taxon>
        <taxon>Clostridium</taxon>
    </lineage>
</organism>
<dbReference type="PROSITE" id="PS50949">
    <property type="entry name" value="HTH_GNTR"/>
    <property type="match status" value="1"/>
</dbReference>
<dbReference type="InterPro" id="IPR000524">
    <property type="entry name" value="Tscrpt_reg_HTH_GntR"/>
</dbReference>
<evidence type="ECO:0000256" key="3">
    <source>
        <dbReference type="ARBA" id="ARBA00023163"/>
    </source>
</evidence>
<proteinExistence type="predicted"/>
<keyword evidence="3" id="KW-0804">Transcription</keyword>
<evidence type="ECO:0000256" key="2">
    <source>
        <dbReference type="ARBA" id="ARBA00023125"/>
    </source>
</evidence>
<evidence type="ECO:0000259" key="4">
    <source>
        <dbReference type="PROSITE" id="PS50949"/>
    </source>
</evidence>
<keyword evidence="1" id="KW-0805">Transcription regulation</keyword>
<dbReference type="PANTHER" id="PTHR38445:SF9">
    <property type="entry name" value="HTH-TYPE TRANSCRIPTIONAL REPRESSOR YTRA"/>
    <property type="match status" value="1"/>
</dbReference>
<keyword evidence="2" id="KW-0238">DNA-binding</keyword>
<protein>
    <submittedName>
        <fullName evidence="5">GntR family transcriptional regulator</fullName>
    </submittedName>
</protein>
<evidence type="ECO:0000313" key="6">
    <source>
        <dbReference type="Proteomes" id="UP001501510"/>
    </source>
</evidence>
<gene>
    <name evidence="5" type="ORF">GCM10008906_34820</name>
</gene>
<dbReference type="SMART" id="SM00345">
    <property type="entry name" value="HTH_GNTR"/>
    <property type="match status" value="1"/>
</dbReference>
<dbReference type="RefSeq" id="WP_343763768.1">
    <property type="nucleotide sequence ID" value="NZ_BAAACG010000019.1"/>
</dbReference>
<reference evidence="6" key="1">
    <citation type="journal article" date="2019" name="Int. J. Syst. Evol. Microbiol.">
        <title>The Global Catalogue of Microorganisms (GCM) 10K type strain sequencing project: providing services to taxonomists for standard genome sequencing and annotation.</title>
        <authorList>
            <consortium name="The Broad Institute Genomics Platform"/>
            <consortium name="The Broad Institute Genome Sequencing Center for Infectious Disease"/>
            <person name="Wu L."/>
            <person name="Ma J."/>
        </authorList>
    </citation>
    <scope>NUCLEOTIDE SEQUENCE [LARGE SCALE GENOMIC DNA]</scope>
    <source>
        <strain evidence="6">JCM 1407</strain>
    </source>
</reference>
<dbReference type="Pfam" id="PF00392">
    <property type="entry name" value="GntR"/>
    <property type="match status" value="1"/>
</dbReference>